<dbReference type="KEGG" id="mcad:Pan265_23330"/>
<dbReference type="InterPro" id="IPR016035">
    <property type="entry name" value="Acyl_Trfase/lysoPLipase"/>
</dbReference>
<dbReference type="Pfam" id="PF01734">
    <property type="entry name" value="Patatin"/>
    <property type="match status" value="1"/>
</dbReference>
<dbReference type="GO" id="GO:0016787">
    <property type="term" value="F:hydrolase activity"/>
    <property type="evidence" value="ECO:0007669"/>
    <property type="project" value="UniProtKB-UniRule"/>
</dbReference>
<proteinExistence type="predicted"/>
<dbReference type="PROSITE" id="PS51635">
    <property type="entry name" value="PNPLA"/>
    <property type="match status" value="1"/>
</dbReference>
<dbReference type="InterPro" id="IPR002641">
    <property type="entry name" value="PNPLA_dom"/>
</dbReference>
<dbReference type="Gene3D" id="3.40.1090.10">
    <property type="entry name" value="Cytosolic phospholipase A2 catalytic domain"/>
    <property type="match status" value="1"/>
</dbReference>
<feature type="short sequence motif" description="DGA/G" evidence="2">
    <location>
        <begin position="264"/>
        <end position="266"/>
    </location>
</feature>
<protein>
    <submittedName>
        <fullName evidence="4">Patatin-like phospholipase</fullName>
    </submittedName>
</protein>
<feature type="short sequence motif" description="GXSXG" evidence="2">
    <location>
        <begin position="124"/>
        <end position="128"/>
    </location>
</feature>
<dbReference type="EMBL" id="CP036280">
    <property type="protein sequence ID" value="QDU72467.1"/>
    <property type="molecule type" value="Genomic_DNA"/>
</dbReference>
<evidence type="ECO:0000256" key="1">
    <source>
        <dbReference type="ARBA" id="ARBA00023098"/>
    </source>
</evidence>
<feature type="short sequence motif" description="GXGXXG" evidence="2">
    <location>
        <begin position="88"/>
        <end position="93"/>
    </location>
</feature>
<organism evidence="4 5">
    <name type="scientific">Mucisphaera calidilacus</name>
    <dbReference type="NCBI Taxonomy" id="2527982"/>
    <lineage>
        <taxon>Bacteria</taxon>
        <taxon>Pseudomonadati</taxon>
        <taxon>Planctomycetota</taxon>
        <taxon>Phycisphaerae</taxon>
        <taxon>Phycisphaerales</taxon>
        <taxon>Phycisphaeraceae</taxon>
        <taxon>Mucisphaera</taxon>
    </lineage>
</organism>
<keyword evidence="1 2" id="KW-0443">Lipid metabolism</keyword>
<keyword evidence="2" id="KW-0442">Lipid degradation</keyword>
<dbReference type="OrthoDB" id="213032at2"/>
<name>A0A518BZR2_9BACT</name>
<evidence type="ECO:0000256" key="2">
    <source>
        <dbReference type="PROSITE-ProRule" id="PRU01161"/>
    </source>
</evidence>
<keyword evidence="2" id="KW-0378">Hydrolase</keyword>
<gene>
    <name evidence="4" type="ORF">Pan265_23330</name>
</gene>
<reference evidence="4 5" key="1">
    <citation type="submission" date="2019-02" db="EMBL/GenBank/DDBJ databases">
        <title>Deep-cultivation of Planctomycetes and their phenomic and genomic characterization uncovers novel biology.</title>
        <authorList>
            <person name="Wiegand S."/>
            <person name="Jogler M."/>
            <person name="Boedeker C."/>
            <person name="Pinto D."/>
            <person name="Vollmers J."/>
            <person name="Rivas-Marin E."/>
            <person name="Kohn T."/>
            <person name="Peeters S.H."/>
            <person name="Heuer A."/>
            <person name="Rast P."/>
            <person name="Oberbeckmann S."/>
            <person name="Bunk B."/>
            <person name="Jeske O."/>
            <person name="Meyerdierks A."/>
            <person name="Storesund J.E."/>
            <person name="Kallscheuer N."/>
            <person name="Luecker S."/>
            <person name="Lage O.M."/>
            <person name="Pohl T."/>
            <person name="Merkel B.J."/>
            <person name="Hornburger P."/>
            <person name="Mueller R.-W."/>
            <person name="Bruemmer F."/>
            <person name="Labrenz M."/>
            <person name="Spormann A.M."/>
            <person name="Op den Camp H."/>
            <person name="Overmann J."/>
            <person name="Amann R."/>
            <person name="Jetten M.S.M."/>
            <person name="Mascher T."/>
            <person name="Medema M.H."/>
            <person name="Devos D.P."/>
            <person name="Kaster A.-K."/>
            <person name="Ovreas L."/>
            <person name="Rohde M."/>
            <person name="Galperin M.Y."/>
            <person name="Jogler C."/>
        </authorList>
    </citation>
    <scope>NUCLEOTIDE SEQUENCE [LARGE SCALE GENOMIC DNA]</scope>
    <source>
        <strain evidence="4 5">Pan265</strain>
    </source>
</reference>
<evidence type="ECO:0000313" key="5">
    <source>
        <dbReference type="Proteomes" id="UP000320386"/>
    </source>
</evidence>
<accession>A0A518BZR2</accession>
<keyword evidence="5" id="KW-1185">Reference proteome</keyword>
<dbReference type="AlphaFoldDB" id="A0A518BZR2"/>
<sequence>MMPTHTIKMLVLLLMVLAPLQGCVQQRQRPVRSEADLIQAAEAFQAEYVAGRYEALQVLIARMEKELDDYQQGHTDEPPVLDLLTISGGGDHGAFGSALLDAWGDVPPGTTGIIPRPEFDIVSGISTGSLIACSVFAGSDEAYELCARTYQEATPDWVSGRGLSGLLPSSDALVDTTILEEEIYKQLSDELIRQIAEGRADHRLMVVGSADLDLARMRMWDVGRIAQQAVDTGDYDTFREIVMSSASIPIAFPPKIIDDALYVDGGVIGNLLGGRDPIWFLRLVRMWKARHPDQPCPKIRIWALVNNKERLEPRYTELRWPDIAARSISAALHAGTMQTLQQLWLMSELTREREGVEIEYRWTAIPQDTYLPDAYDMFAPSTLETLSALGARMAGDPNTWQTLPPALD</sequence>
<dbReference type="RefSeq" id="WP_145446631.1">
    <property type="nucleotide sequence ID" value="NZ_CP036280.1"/>
</dbReference>
<dbReference type="Proteomes" id="UP000320386">
    <property type="component" value="Chromosome"/>
</dbReference>
<feature type="domain" description="PNPLA" evidence="3">
    <location>
        <begin position="84"/>
        <end position="282"/>
    </location>
</feature>
<evidence type="ECO:0000259" key="3">
    <source>
        <dbReference type="PROSITE" id="PS51635"/>
    </source>
</evidence>
<dbReference type="SUPFAM" id="SSF52151">
    <property type="entry name" value="FabD/lysophospholipase-like"/>
    <property type="match status" value="1"/>
</dbReference>
<feature type="active site" description="Nucleophile" evidence="2">
    <location>
        <position position="126"/>
    </location>
</feature>
<feature type="active site" description="Proton acceptor" evidence="2">
    <location>
        <position position="264"/>
    </location>
</feature>
<evidence type="ECO:0000313" key="4">
    <source>
        <dbReference type="EMBL" id="QDU72467.1"/>
    </source>
</evidence>
<dbReference type="GO" id="GO:0016042">
    <property type="term" value="P:lipid catabolic process"/>
    <property type="evidence" value="ECO:0007669"/>
    <property type="project" value="UniProtKB-UniRule"/>
</dbReference>